<comment type="caution">
    <text evidence="3">The sequence shown here is derived from an EMBL/GenBank/DDBJ whole genome shotgun (WGS) entry which is preliminary data.</text>
</comment>
<dbReference type="GO" id="GO:0042834">
    <property type="term" value="F:peptidoglycan binding"/>
    <property type="evidence" value="ECO:0007669"/>
    <property type="project" value="InterPro"/>
</dbReference>
<keyword evidence="3" id="KW-0132">Cell division</keyword>
<name>A0A432WW34_9GAMM</name>
<dbReference type="EMBL" id="PIPQ01000009">
    <property type="protein sequence ID" value="RUO37973.1"/>
    <property type="molecule type" value="Genomic_DNA"/>
</dbReference>
<dbReference type="Pfam" id="PF05036">
    <property type="entry name" value="SPOR"/>
    <property type="match status" value="1"/>
</dbReference>
<keyword evidence="3" id="KW-0131">Cell cycle</keyword>
<evidence type="ECO:0000259" key="2">
    <source>
        <dbReference type="PROSITE" id="PS51724"/>
    </source>
</evidence>
<sequence>MAVDYAKKKPPKRKAAPKSRKRAAARPKKGAVRNQPNRSVSLPRVILTLLVVVGFAGGLTMLKKKSNAGETPLAIQQQQAQDALPELPKEEWSYIEELENKKVEVVVPERAESHPRLIQCASFRNQEDADSMRARIAFMGLEADVRATQGQTGMWYRVILGPIENQRAAQRIVHQLSRGGIHRCQIWNWTE</sequence>
<keyword evidence="4" id="KW-1185">Reference proteome</keyword>
<dbReference type="InterPro" id="IPR052521">
    <property type="entry name" value="Cell_div_SPOR-domain"/>
</dbReference>
<feature type="region of interest" description="Disordered" evidence="1">
    <location>
        <begin position="1"/>
        <end position="37"/>
    </location>
</feature>
<feature type="domain" description="SPOR" evidence="2">
    <location>
        <begin position="110"/>
        <end position="191"/>
    </location>
</feature>
<dbReference type="RefSeq" id="WP_126758070.1">
    <property type="nucleotide sequence ID" value="NZ_PIPQ01000009.1"/>
</dbReference>
<dbReference type="GO" id="GO:0051301">
    <property type="term" value="P:cell division"/>
    <property type="evidence" value="ECO:0007669"/>
    <property type="project" value="UniProtKB-KW"/>
</dbReference>
<reference evidence="3 4" key="1">
    <citation type="journal article" date="2011" name="Front. Microbiol.">
        <title>Genomic signatures of strain selection and enhancement in Bacillus atrophaeus var. globigii, a historical biowarfare simulant.</title>
        <authorList>
            <person name="Gibbons H.S."/>
            <person name="Broomall S.M."/>
            <person name="McNew L.A."/>
            <person name="Daligault H."/>
            <person name="Chapman C."/>
            <person name="Bruce D."/>
            <person name="Karavis M."/>
            <person name="Krepps M."/>
            <person name="McGregor P.A."/>
            <person name="Hong C."/>
            <person name="Park K.H."/>
            <person name="Akmal A."/>
            <person name="Feldman A."/>
            <person name="Lin J.S."/>
            <person name="Chang W.E."/>
            <person name="Higgs B.W."/>
            <person name="Demirev P."/>
            <person name="Lindquist J."/>
            <person name="Liem A."/>
            <person name="Fochler E."/>
            <person name="Read T.D."/>
            <person name="Tapia R."/>
            <person name="Johnson S."/>
            <person name="Bishop-Lilly K.A."/>
            <person name="Detter C."/>
            <person name="Han C."/>
            <person name="Sozhamannan S."/>
            <person name="Rosenzweig C.N."/>
            <person name="Skowronski E.W."/>
        </authorList>
    </citation>
    <scope>NUCLEOTIDE SEQUENCE [LARGE SCALE GENOMIC DNA]</scope>
    <source>
        <strain evidence="3 4">AIT1</strain>
    </source>
</reference>
<protein>
    <submittedName>
        <fullName evidence="3">Cell division protein FtsN</fullName>
    </submittedName>
</protein>
<evidence type="ECO:0000313" key="4">
    <source>
        <dbReference type="Proteomes" id="UP000286976"/>
    </source>
</evidence>
<proteinExistence type="predicted"/>
<evidence type="ECO:0000313" key="3">
    <source>
        <dbReference type="EMBL" id="RUO37973.1"/>
    </source>
</evidence>
<dbReference type="PANTHER" id="PTHR38687">
    <property type="entry name" value="CELL DIVISION PROTEIN DEDD-RELATED"/>
    <property type="match status" value="1"/>
</dbReference>
<dbReference type="InterPro" id="IPR007730">
    <property type="entry name" value="SPOR-like_dom"/>
</dbReference>
<gene>
    <name evidence="3" type="ORF">CWE15_10665</name>
</gene>
<evidence type="ECO:0000256" key="1">
    <source>
        <dbReference type="SAM" id="MobiDB-lite"/>
    </source>
</evidence>
<feature type="compositionally biased region" description="Basic residues" evidence="1">
    <location>
        <begin position="8"/>
        <end position="31"/>
    </location>
</feature>
<accession>A0A432WW34</accession>
<dbReference type="PANTHER" id="PTHR38687:SF2">
    <property type="entry name" value="CELL DIVISION PROTEIN FTSN"/>
    <property type="match status" value="1"/>
</dbReference>
<dbReference type="PROSITE" id="PS51724">
    <property type="entry name" value="SPOR"/>
    <property type="match status" value="1"/>
</dbReference>
<dbReference type="InterPro" id="IPR036680">
    <property type="entry name" value="SPOR-like_sf"/>
</dbReference>
<dbReference type="Gene3D" id="3.30.70.1070">
    <property type="entry name" value="Sporulation related repeat"/>
    <property type="match status" value="1"/>
</dbReference>
<organism evidence="3 4">
    <name type="scientific">Aliidiomarina taiwanensis</name>
    <dbReference type="NCBI Taxonomy" id="946228"/>
    <lineage>
        <taxon>Bacteria</taxon>
        <taxon>Pseudomonadati</taxon>
        <taxon>Pseudomonadota</taxon>
        <taxon>Gammaproteobacteria</taxon>
        <taxon>Alteromonadales</taxon>
        <taxon>Idiomarinaceae</taxon>
        <taxon>Aliidiomarina</taxon>
    </lineage>
</organism>
<dbReference type="AlphaFoldDB" id="A0A432WW34"/>
<dbReference type="OrthoDB" id="8558195at2"/>
<dbReference type="Proteomes" id="UP000286976">
    <property type="component" value="Unassembled WGS sequence"/>
</dbReference>
<dbReference type="SUPFAM" id="SSF110997">
    <property type="entry name" value="Sporulation related repeat"/>
    <property type="match status" value="1"/>
</dbReference>